<protein>
    <submittedName>
        <fullName evidence="1">Uncharacterized protein</fullName>
    </submittedName>
</protein>
<organism evidence="1 2">
    <name type="scientific">Colletotrichum truncatum</name>
    <name type="common">Anthracnose fungus</name>
    <name type="synonym">Colletotrichum capsici</name>
    <dbReference type="NCBI Taxonomy" id="5467"/>
    <lineage>
        <taxon>Eukaryota</taxon>
        <taxon>Fungi</taxon>
        <taxon>Dikarya</taxon>
        <taxon>Ascomycota</taxon>
        <taxon>Pezizomycotina</taxon>
        <taxon>Sordariomycetes</taxon>
        <taxon>Hypocreomycetidae</taxon>
        <taxon>Glomerellales</taxon>
        <taxon>Glomerellaceae</taxon>
        <taxon>Colletotrichum</taxon>
        <taxon>Colletotrichum truncatum species complex</taxon>
    </lineage>
</organism>
<comment type="caution">
    <text evidence="1">The sequence shown here is derived from an EMBL/GenBank/DDBJ whole genome shotgun (WGS) entry which is preliminary data.</text>
</comment>
<keyword evidence="2" id="KW-1185">Reference proteome</keyword>
<sequence>MSATVVDLQRLPSEFRFCKLAELEPGMLSLLPGTESLVCTPSLAQELLFRKTNIAYQWTHCPFMA</sequence>
<dbReference type="EMBL" id="VUJX02000005">
    <property type="protein sequence ID" value="KAL0936241.1"/>
    <property type="molecule type" value="Genomic_DNA"/>
</dbReference>
<proteinExistence type="predicted"/>
<evidence type="ECO:0000313" key="1">
    <source>
        <dbReference type="EMBL" id="KAL0936241.1"/>
    </source>
</evidence>
<reference evidence="1 2" key="1">
    <citation type="journal article" date="2020" name="Phytopathology">
        <title>Genome Sequence Resources of Colletotrichum truncatum, C. plurivorum, C. musicola, and C. sojae: Four Species Pathogenic to Soybean (Glycine max).</title>
        <authorList>
            <person name="Rogerio F."/>
            <person name="Boufleur T.R."/>
            <person name="Ciampi-Guillardi M."/>
            <person name="Sukno S.A."/>
            <person name="Thon M.R."/>
            <person name="Massola Junior N.S."/>
            <person name="Baroncelli R."/>
        </authorList>
    </citation>
    <scope>NUCLEOTIDE SEQUENCE [LARGE SCALE GENOMIC DNA]</scope>
    <source>
        <strain evidence="1 2">CMES1059</strain>
    </source>
</reference>
<gene>
    <name evidence="1" type="ORF">CTRU02_208456</name>
</gene>
<dbReference type="Proteomes" id="UP000805649">
    <property type="component" value="Unassembled WGS sequence"/>
</dbReference>
<name>A0ACC3YWC3_COLTU</name>
<evidence type="ECO:0000313" key="2">
    <source>
        <dbReference type="Proteomes" id="UP000805649"/>
    </source>
</evidence>
<accession>A0ACC3YWC3</accession>